<gene>
    <name evidence="1" type="ORF">LIP_2961</name>
</gene>
<sequence length="174" mass="20081">MMGVAVPARKLWVPLLDRLIGLYAQRRDVYRKALAQGDAEGDLSRLEVLDRFEELLRRQERYLVQAEGLAREARQLEDELSRLWGIDAFTLRVGEIPAWAEEEAAPRLSEGRALVRESRDLARRLLEDVRGREDRLRAAMGRLLEQAGVLQAERKAAGAYRVPMPKARFFDERR</sequence>
<dbReference type="AlphaFoldDB" id="A0A0K2SNU7"/>
<evidence type="ECO:0008006" key="3">
    <source>
        <dbReference type="Google" id="ProtNLM"/>
    </source>
</evidence>
<reference evidence="2" key="2">
    <citation type="journal article" date="2016" name="Int. J. Syst. Evol. Microbiol.">
        <title>Complete genome sequence and cell structure of Limnochorda pilosa, a Gram-negative spore-former within the phylum Firmicutes.</title>
        <authorList>
            <person name="Watanabe M."/>
            <person name="Kojima H."/>
            <person name="Fukui M."/>
        </authorList>
    </citation>
    <scope>NUCLEOTIDE SEQUENCE [LARGE SCALE GENOMIC DNA]</scope>
    <source>
        <strain evidence="2">HC45</strain>
    </source>
</reference>
<dbReference type="EMBL" id="AP014924">
    <property type="protein sequence ID" value="BAS28790.1"/>
    <property type="molecule type" value="Genomic_DNA"/>
</dbReference>
<protein>
    <recommendedName>
        <fullName evidence="3">Flagellar biosynthesis protein FlgN</fullName>
    </recommendedName>
</protein>
<evidence type="ECO:0000313" key="2">
    <source>
        <dbReference type="Proteomes" id="UP000065807"/>
    </source>
</evidence>
<evidence type="ECO:0000313" key="1">
    <source>
        <dbReference type="EMBL" id="BAS28790.1"/>
    </source>
</evidence>
<dbReference type="RefSeq" id="WP_068139660.1">
    <property type="nucleotide sequence ID" value="NZ_AP014924.1"/>
</dbReference>
<proteinExistence type="predicted"/>
<keyword evidence="2" id="KW-1185">Reference proteome</keyword>
<reference evidence="2" key="1">
    <citation type="submission" date="2015-07" db="EMBL/GenBank/DDBJ databases">
        <title>Complete genome sequence and phylogenetic analysis of Limnochorda pilosa.</title>
        <authorList>
            <person name="Watanabe M."/>
            <person name="Kojima H."/>
            <person name="Fukui M."/>
        </authorList>
    </citation>
    <scope>NUCLEOTIDE SEQUENCE [LARGE SCALE GENOMIC DNA]</scope>
    <source>
        <strain evidence="2">HC45</strain>
    </source>
</reference>
<name>A0A0K2SNU7_LIMPI</name>
<dbReference type="KEGG" id="lpil:LIP_2961"/>
<dbReference type="Proteomes" id="UP000065807">
    <property type="component" value="Chromosome"/>
</dbReference>
<organism evidence="1 2">
    <name type="scientific">Limnochorda pilosa</name>
    <dbReference type="NCBI Taxonomy" id="1555112"/>
    <lineage>
        <taxon>Bacteria</taxon>
        <taxon>Bacillati</taxon>
        <taxon>Bacillota</taxon>
        <taxon>Limnochordia</taxon>
        <taxon>Limnochordales</taxon>
        <taxon>Limnochordaceae</taxon>
        <taxon>Limnochorda</taxon>
    </lineage>
</organism>
<accession>A0A0K2SNU7</accession>
<dbReference type="STRING" id="1555112.LIP_2961"/>